<comment type="caution">
    <text evidence="1">The sequence shown here is derived from an EMBL/GenBank/DDBJ whole genome shotgun (WGS) entry which is preliminary data.</text>
</comment>
<feature type="non-terminal residue" evidence="1">
    <location>
        <position position="1"/>
    </location>
</feature>
<protein>
    <submittedName>
        <fullName evidence="1">Uncharacterized protein</fullName>
    </submittedName>
</protein>
<reference evidence="1" key="1">
    <citation type="submission" date="2021-02" db="EMBL/GenBank/DDBJ databases">
        <authorList>
            <person name="Nowell W R."/>
        </authorList>
    </citation>
    <scope>NUCLEOTIDE SEQUENCE</scope>
</reference>
<sequence>IIGLWSWIPSKRPWLIYQKQWGTLYDRPVCGDFDGDRLRDFGVYRNFTGDWFVMPYRVSSFVITFRWGRPTDFPVAGDYDGDGFSN</sequence>
<dbReference type="Proteomes" id="UP000663868">
    <property type="component" value="Unassembled WGS sequence"/>
</dbReference>
<dbReference type="SUPFAM" id="SSF69318">
    <property type="entry name" value="Integrin alpha N-terminal domain"/>
    <property type="match status" value="1"/>
</dbReference>
<gene>
    <name evidence="1" type="ORF">KXQ929_LOCUS53712</name>
</gene>
<evidence type="ECO:0000313" key="2">
    <source>
        <dbReference type="Proteomes" id="UP000663868"/>
    </source>
</evidence>
<organism evidence="1 2">
    <name type="scientific">Adineta steineri</name>
    <dbReference type="NCBI Taxonomy" id="433720"/>
    <lineage>
        <taxon>Eukaryota</taxon>
        <taxon>Metazoa</taxon>
        <taxon>Spiralia</taxon>
        <taxon>Gnathifera</taxon>
        <taxon>Rotifera</taxon>
        <taxon>Eurotatoria</taxon>
        <taxon>Bdelloidea</taxon>
        <taxon>Adinetida</taxon>
        <taxon>Adinetidae</taxon>
        <taxon>Adineta</taxon>
    </lineage>
</organism>
<dbReference type="InterPro" id="IPR028994">
    <property type="entry name" value="Integrin_alpha_N"/>
</dbReference>
<dbReference type="AlphaFoldDB" id="A0A820S3U3"/>
<accession>A0A820S3U3</accession>
<dbReference type="EMBL" id="CAJOBB010030907">
    <property type="protein sequence ID" value="CAF4446808.1"/>
    <property type="molecule type" value="Genomic_DNA"/>
</dbReference>
<name>A0A820S3U3_9BILA</name>
<evidence type="ECO:0000313" key="1">
    <source>
        <dbReference type="EMBL" id="CAF4446808.1"/>
    </source>
</evidence>
<proteinExistence type="predicted"/>